<sequence length="247" mass="29081">MQSYLRSFWKSILDFNWKFGLFLILIICVPRFIMVLHANQYADYRFIGLIMLVSFIVPFIFLNKQGIKAIGWNKPESYKWLSIAFISGCLYAYLLFLLGKYLYQDSYQNWYVYISNSYKIPTDLTVEEKRQMFFIMAGTGMLFSPFGEELYFRGIVHETFVSRFGNRGASILDSSAFALTHIAHFGLIFLLDGWHLLFIPTLIWCFSMYFVSRLFYFFKVKSGAIWGAIICHSAFNLSMIYCIFYQL</sequence>
<dbReference type="GeneID" id="97181867"/>
<dbReference type="GO" id="GO:0006508">
    <property type="term" value="P:proteolysis"/>
    <property type="evidence" value="ECO:0007669"/>
    <property type="project" value="UniProtKB-KW"/>
</dbReference>
<dbReference type="GO" id="GO:0080120">
    <property type="term" value="P:CAAX-box protein maturation"/>
    <property type="evidence" value="ECO:0007669"/>
    <property type="project" value="UniProtKB-ARBA"/>
</dbReference>
<proteinExistence type="predicted"/>
<dbReference type="Pfam" id="PF02517">
    <property type="entry name" value="Rce1-like"/>
    <property type="match status" value="1"/>
</dbReference>
<dbReference type="GO" id="GO:0004175">
    <property type="term" value="F:endopeptidase activity"/>
    <property type="evidence" value="ECO:0007669"/>
    <property type="project" value="UniProtKB-ARBA"/>
</dbReference>
<accession>A0A2X2INI5</accession>
<dbReference type="AlphaFoldDB" id="A0A2X2INI5"/>
<dbReference type="Proteomes" id="UP000251241">
    <property type="component" value="Unassembled WGS sequence"/>
</dbReference>
<protein>
    <submittedName>
        <fullName evidence="2">CAAX amino terminal protease self- immunity</fullName>
    </submittedName>
</protein>
<organism evidence="2 3">
    <name type="scientific">Sphingobacterium multivorum</name>
    <dbReference type="NCBI Taxonomy" id="28454"/>
    <lineage>
        <taxon>Bacteria</taxon>
        <taxon>Pseudomonadati</taxon>
        <taxon>Bacteroidota</taxon>
        <taxon>Sphingobacteriia</taxon>
        <taxon>Sphingobacteriales</taxon>
        <taxon>Sphingobacteriaceae</taxon>
        <taxon>Sphingobacterium</taxon>
    </lineage>
</organism>
<dbReference type="RefSeq" id="WP_112373509.1">
    <property type="nucleotide sequence ID" value="NZ_CP069793.1"/>
</dbReference>
<dbReference type="EMBL" id="UAUU01000002">
    <property type="protein sequence ID" value="SPZ83608.1"/>
    <property type="molecule type" value="Genomic_DNA"/>
</dbReference>
<evidence type="ECO:0000313" key="2">
    <source>
        <dbReference type="EMBL" id="SPZ83608.1"/>
    </source>
</evidence>
<gene>
    <name evidence="2" type="ORF">NCTC11343_00127</name>
</gene>
<reference evidence="2 3" key="1">
    <citation type="submission" date="2018-06" db="EMBL/GenBank/DDBJ databases">
        <authorList>
            <consortium name="Pathogen Informatics"/>
            <person name="Doyle S."/>
        </authorList>
    </citation>
    <scope>NUCLEOTIDE SEQUENCE [LARGE SCALE GENOMIC DNA]</scope>
    <source>
        <strain evidence="2 3">NCTC11343</strain>
    </source>
</reference>
<feature type="domain" description="CAAX prenyl protease 2/Lysostaphin resistance protein A-like" evidence="1">
    <location>
        <begin position="132"/>
        <end position="237"/>
    </location>
</feature>
<evidence type="ECO:0000313" key="3">
    <source>
        <dbReference type="Proteomes" id="UP000251241"/>
    </source>
</evidence>
<keyword evidence="2" id="KW-0645">Protease</keyword>
<evidence type="ECO:0000259" key="1">
    <source>
        <dbReference type="Pfam" id="PF02517"/>
    </source>
</evidence>
<name>A0A2X2INI5_SPHMU</name>
<dbReference type="InterPro" id="IPR003675">
    <property type="entry name" value="Rce1/LyrA-like_dom"/>
</dbReference>
<keyword evidence="2" id="KW-0378">Hydrolase</keyword>